<evidence type="ECO:0000313" key="7">
    <source>
        <dbReference type="EMBL" id="OLL26391.1"/>
    </source>
</evidence>
<dbReference type="GO" id="GO:0012505">
    <property type="term" value="C:endomembrane system"/>
    <property type="evidence" value="ECO:0007669"/>
    <property type="project" value="UniProtKB-SubCell"/>
</dbReference>
<feature type="transmembrane region" description="Helical" evidence="5">
    <location>
        <begin position="26"/>
        <end position="44"/>
    </location>
</feature>
<comment type="subcellular location">
    <subcellularLocation>
        <location evidence="1">Endomembrane system</location>
        <topology evidence="1">Multi-pass membrane protein</topology>
    </subcellularLocation>
</comment>
<proteinExistence type="predicted"/>
<dbReference type="PANTHER" id="PTHR21324">
    <property type="entry name" value="FASTING-INDUCIBLE INTEGRAL MEMBRANE PROTEIN TM6P1-RELATED"/>
    <property type="match status" value="1"/>
</dbReference>
<dbReference type="OrthoDB" id="10032492at2759"/>
<name>A0A1U7LV48_NEOID</name>
<dbReference type="AlphaFoldDB" id="A0A1U7LV48"/>
<accession>A0A1U7LV48</accession>
<evidence type="ECO:0000256" key="4">
    <source>
        <dbReference type="ARBA" id="ARBA00023136"/>
    </source>
</evidence>
<evidence type="ECO:0000256" key="1">
    <source>
        <dbReference type="ARBA" id="ARBA00004127"/>
    </source>
</evidence>
<evidence type="ECO:0000256" key="2">
    <source>
        <dbReference type="ARBA" id="ARBA00022692"/>
    </source>
</evidence>
<keyword evidence="2 5" id="KW-0812">Transmembrane</keyword>
<dbReference type="Pfam" id="PF10277">
    <property type="entry name" value="Frag1"/>
    <property type="match status" value="1"/>
</dbReference>
<organism evidence="7 8">
    <name type="scientific">Neolecta irregularis (strain DAH-3)</name>
    <dbReference type="NCBI Taxonomy" id="1198029"/>
    <lineage>
        <taxon>Eukaryota</taxon>
        <taxon>Fungi</taxon>
        <taxon>Dikarya</taxon>
        <taxon>Ascomycota</taxon>
        <taxon>Taphrinomycotina</taxon>
        <taxon>Neolectales</taxon>
        <taxon>Neolectaceae</taxon>
        <taxon>Neolecta</taxon>
    </lineage>
</organism>
<feature type="transmembrane region" description="Helical" evidence="5">
    <location>
        <begin position="92"/>
        <end position="115"/>
    </location>
</feature>
<evidence type="ECO:0000256" key="3">
    <source>
        <dbReference type="ARBA" id="ARBA00022989"/>
    </source>
</evidence>
<feature type="transmembrane region" description="Helical" evidence="5">
    <location>
        <begin position="64"/>
        <end position="86"/>
    </location>
</feature>
<evidence type="ECO:0000313" key="8">
    <source>
        <dbReference type="Proteomes" id="UP000186594"/>
    </source>
</evidence>
<dbReference type="EMBL" id="LXFE01000191">
    <property type="protein sequence ID" value="OLL26391.1"/>
    <property type="molecule type" value="Genomic_DNA"/>
</dbReference>
<sequence length="202" mass="22712">MGRPNYQRAPHSVVFISDVGRKVEPLFIACSFIIGPGFALSFIADNYLRLKGHLAGAEDRRERIFAALTITCGIISAIAMIMMSFVDDHLRHWSLAFIFAITVWASGIFSALQFLYLYRHNPQCTSLLISFVLKIVLMIISLCLVSTGLIFSTIDMSRAATVEWCASLIFAFFLVTLIYDLLPARSCELIYVEILDKENETI</sequence>
<feature type="domain" description="CWH43-like N-terminal" evidence="6">
    <location>
        <begin position="10"/>
        <end position="182"/>
    </location>
</feature>
<evidence type="ECO:0000256" key="5">
    <source>
        <dbReference type="SAM" id="Phobius"/>
    </source>
</evidence>
<dbReference type="InterPro" id="IPR019402">
    <property type="entry name" value="CWH43_N"/>
</dbReference>
<dbReference type="STRING" id="1198029.A0A1U7LV48"/>
<dbReference type="GO" id="GO:0005886">
    <property type="term" value="C:plasma membrane"/>
    <property type="evidence" value="ECO:0007669"/>
    <property type="project" value="TreeGrafter"/>
</dbReference>
<comment type="caution">
    <text evidence="7">The sequence shown here is derived from an EMBL/GenBank/DDBJ whole genome shotgun (WGS) entry which is preliminary data.</text>
</comment>
<keyword evidence="8" id="KW-1185">Reference proteome</keyword>
<feature type="transmembrane region" description="Helical" evidence="5">
    <location>
        <begin position="160"/>
        <end position="182"/>
    </location>
</feature>
<evidence type="ECO:0000259" key="6">
    <source>
        <dbReference type="Pfam" id="PF10277"/>
    </source>
</evidence>
<protein>
    <submittedName>
        <fullName evidence="7">Protein sfk1</fullName>
    </submittedName>
</protein>
<keyword evidence="4 5" id="KW-0472">Membrane</keyword>
<dbReference type="InterPro" id="IPR050911">
    <property type="entry name" value="DRAM/TMEM150_Autophagy_Mod"/>
</dbReference>
<reference evidence="7 8" key="1">
    <citation type="submission" date="2016-04" db="EMBL/GenBank/DDBJ databases">
        <title>Evolutionary innovation and constraint leading to complex multicellularity in the Ascomycota.</title>
        <authorList>
            <person name="Cisse O."/>
            <person name="Nguyen A."/>
            <person name="Hewitt D.A."/>
            <person name="Jedd G."/>
            <person name="Stajich J.E."/>
        </authorList>
    </citation>
    <scope>NUCLEOTIDE SEQUENCE [LARGE SCALE GENOMIC DNA]</scope>
    <source>
        <strain evidence="7 8">DAH-3</strain>
    </source>
</reference>
<gene>
    <name evidence="7" type="ORF">NEOLI_004839</name>
</gene>
<dbReference type="PANTHER" id="PTHR21324:SF2">
    <property type="entry name" value="EG:22E5.9 PROTEIN"/>
    <property type="match status" value="1"/>
</dbReference>
<keyword evidence="3 5" id="KW-1133">Transmembrane helix</keyword>
<dbReference type="Proteomes" id="UP000186594">
    <property type="component" value="Unassembled WGS sequence"/>
</dbReference>
<feature type="transmembrane region" description="Helical" evidence="5">
    <location>
        <begin position="127"/>
        <end position="154"/>
    </location>
</feature>